<evidence type="ECO:0000313" key="2">
    <source>
        <dbReference type="Proteomes" id="UP001055460"/>
    </source>
</evidence>
<sequence length="55" mass="5869">MSEAKKPVPVRLVYDVWFQEGERTAAGAIVCVSLEEAKALIAAGKAERADPLPGE</sequence>
<dbReference type="Proteomes" id="UP001055460">
    <property type="component" value="Chromosome"/>
</dbReference>
<dbReference type="EMBL" id="CP098807">
    <property type="protein sequence ID" value="USJ25186.1"/>
    <property type="molecule type" value="Genomic_DNA"/>
</dbReference>
<organism evidence="1 2">
    <name type="scientific">Ensifer adhaerens</name>
    <name type="common">Sinorhizobium morelense</name>
    <dbReference type="NCBI Taxonomy" id="106592"/>
    <lineage>
        <taxon>Bacteria</taxon>
        <taxon>Pseudomonadati</taxon>
        <taxon>Pseudomonadota</taxon>
        <taxon>Alphaproteobacteria</taxon>
        <taxon>Hyphomicrobiales</taxon>
        <taxon>Rhizobiaceae</taxon>
        <taxon>Sinorhizobium/Ensifer group</taxon>
        <taxon>Ensifer</taxon>
    </lineage>
</organism>
<evidence type="ECO:0000313" key="1">
    <source>
        <dbReference type="EMBL" id="USJ25186.1"/>
    </source>
</evidence>
<dbReference type="AlphaFoldDB" id="A0A9Q8YAU7"/>
<reference evidence="1" key="1">
    <citation type="submission" date="2022-06" db="EMBL/GenBank/DDBJ databases">
        <title>Physiological and biochemical characterization and genomic elucidation of a strain of the genus Ensifer adhaerens M8 that combines arsenic oxidation and chromium reduction.</title>
        <authorList>
            <person name="Li X."/>
            <person name="Yu c."/>
        </authorList>
    </citation>
    <scope>NUCLEOTIDE SEQUENCE</scope>
    <source>
        <strain evidence="1">M8</strain>
    </source>
</reference>
<protein>
    <submittedName>
        <fullName evidence="1">Uncharacterized protein</fullName>
    </submittedName>
</protein>
<accession>A0A9Q8YAU7</accession>
<gene>
    <name evidence="1" type="ORF">NE863_09535</name>
</gene>
<dbReference type="RefSeq" id="WP_176960256.1">
    <property type="nucleotide sequence ID" value="NZ_CAXURO020000001.1"/>
</dbReference>
<proteinExistence type="predicted"/>
<name>A0A9Q8YAU7_ENSAD</name>